<name>A0A9R1PPS0_TRITD</name>
<dbReference type="Gene3D" id="3.80.10.10">
    <property type="entry name" value="Ribonuclease Inhibitor"/>
    <property type="match status" value="1"/>
</dbReference>
<dbReference type="CDD" id="cd22159">
    <property type="entry name" value="F-box_AtTIR1-like"/>
    <property type="match status" value="1"/>
</dbReference>
<evidence type="ECO:0000313" key="4">
    <source>
        <dbReference type="Proteomes" id="UP000324705"/>
    </source>
</evidence>
<dbReference type="InterPro" id="IPR041567">
    <property type="entry name" value="COI1_F-box"/>
</dbReference>
<dbReference type="Gene3D" id="1.20.1280.50">
    <property type="match status" value="1"/>
</dbReference>
<dbReference type="EMBL" id="LT934114">
    <property type="protein sequence ID" value="VAH47325.1"/>
    <property type="molecule type" value="Genomic_DNA"/>
</dbReference>
<dbReference type="GO" id="GO:0009734">
    <property type="term" value="P:auxin-activated signaling pathway"/>
    <property type="evidence" value="ECO:0007669"/>
    <property type="project" value="UniProtKB-KW"/>
</dbReference>
<keyword evidence="1" id="KW-0927">Auxin signaling pathway</keyword>
<dbReference type="SUPFAM" id="SSF52047">
    <property type="entry name" value="RNI-like"/>
    <property type="match status" value="1"/>
</dbReference>
<accession>A0A9R1PPS0</accession>
<dbReference type="InterPro" id="IPR001810">
    <property type="entry name" value="F-box_dom"/>
</dbReference>
<dbReference type="SUPFAM" id="SSF81383">
    <property type="entry name" value="F-box domain"/>
    <property type="match status" value="1"/>
</dbReference>
<gene>
    <name evidence="3" type="ORF">TRITD_2Bv1G142790</name>
</gene>
<evidence type="ECO:0000256" key="1">
    <source>
        <dbReference type="ARBA" id="ARBA00023294"/>
    </source>
</evidence>
<dbReference type="InterPro" id="IPR032675">
    <property type="entry name" value="LRR_dom_sf"/>
</dbReference>
<reference evidence="3 4" key="1">
    <citation type="submission" date="2017-09" db="EMBL/GenBank/DDBJ databases">
        <authorList>
            <consortium name="International Durum Wheat Genome Sequencing Consortium (IDWGSC)"/>
            <person name="Milanesi L."/>
        </authorList>
    </citation>
    <scope>NUCLEOTIDE SEQUENCE [LARGE SCALE GENOMIC DNA]</scope>
    <source>
        <strain evidence="4">cv. Svevo</strain>
    </source>
</reference>
<dbReference type="Pfam" id="PF18511">
    <property type="entry name" value="F-box_5"/>
    <property type="match status" value="1"/>
</dbReference>
<organism evidence="3 4">
    <name type="scientific">Triticum turgidum subsp. durum</name>
    <name type="common">Durum wheat</name>
    <name type="synonym">Triticum durum</name>
    <dbReference type="NCBI Taxonomy" id="4567"/>
    <lineage>
        <taxon>Eukaryota</taxon>
        <taxon>Viridiplantae</taxon>
        <taxon>Streptophyta</taxon>
        <taxon>Embryophyta</taxon>
        <taxon>Tracheophyta</taxon>
        <taxon>Spermatophyta</taxon>
        <taxon>Magnoliopsida</taxon>
        <taxon>Liliopsida</taxon>
        <taxon>Poales</taxon>
        <taxon>Poaceae</taxon>
        <taxon>BOP clade</taxon>
        <taxon>Pooideae</taxon>
        <taxon>Triticodae</taxon>
        <taxon>Triticeae</taxon>
        <taxon>Triticinae</taxon>
        <taxon>Triticum</taxon>
    </lineage>
</organism>
<keyword evidence="4" id="KW-1185">Reference proteome</keyword>
<feature type="domain" description="F-box" evidence="2">
    <location>
        <begin position="4"/>
        <end position="45"/>
    </location>
</feature>
<dbReference type="InterPro" id="IPR041101">
    <property type="entry name" value="Transp_inhibit"/>
</dbReference>
<dbReference type="AlphaFoldDB" id="A0A9R1PPS0"/>
<evidence type="ECO:0000259" key="2">
    <source>
        <dbReference type="SMART" id="SM00256"/>
    </source>
</evidence>
<dbReference type="SMART" id="SM00256">
    <property type="entry name" value="FBOX"/>
    <property type="match status" value="1"/>
</dbReference>
<dbReference type="Gramene" id="TRITD2Bv1G142790.2">
    <property type="protein sequence ID" value="TRITD2Bv1G142790.2"/>
    <property type="gene ID" value="TRITD2Bv1G142790"/>
</dbReference>
<sequence length="161" mass="18212">MTYFPEEVVEHIFSFLPAQCDRNTVSLVCKVWYEIERLSRRTVFVGNCYAVRPERVVLRFPNVRALTVKGKPHFADFNLVPPDWGGYAGPWIEAAARRCVGLEELRMKRMVVSDESLELLAKSFPRFRALVLISCEGFSTDGLAAIASHCKTPEGVRFAGK</sequence>
<evidence type="ECO:0000313" key="3">
    <source>
        <dbReference type="EMBL" id="VAH47325.1"/>
    </source>
</evidence>
<dbReference type="Proteomes" id="UP000324705">
    <property type="component" value="Chromosome 2B"/>
</dbReference>
<proteinExistence type="predicted"/>
<dbReference type="FunFam" id="1.20.1280.50:FF:000006">
    <property type="entry name" value="Transport inhibitor response 1"/>
    <property type="match status" value="1"/>
</dbReference>
<protein>
    <recommendedName>
        <fullName evidence="2">F-box domain-containing protein</fullName>
    </recommendedName>
</protein>
<dbReference type="Pfam" id="PF18791">
    <property type="entry name" value="Transp_inhibit"/>
    <property type="match status" value="1"/>
</dbReference>
<dbReference type="InterPro" id="IPR036047">
    <property type="entry name" value="F-box-like_dom_sf"/>
</dbReference>